<dbReference type="GO" id="GO:0004252">
    <property type="term" value="F:serine-type endopeptidase activity"/>
    <property type="evidence" value="ECO:0007669"/>
    <property type="project" value="InterPro"/>
</dbReference>
<dbReference type="AlphaFoldDB" id="A0A150FVX0"/>
<keyword evidence="3" id="KW-0645">Protease</keyword>
<evidence type="ECO:0000313" key="10">
    <source>
        <dbReference type="EMBL" id="KXZ41763.1"/>
    </source>
</evidence>
<dbReference type="SUPFAM" id="SSF144091">
    <property type="entry name" value="Rhomboid-like"/>
    <property type="match status" value="1"/>
</dbReference>
<evidence type="ECO:0000313" key="11">
    <source>
        <dbReference type="Proteomes" id="UP000075714"/>
    </source>
</evidence>
<comment type="subcellular location">
    <subcellularLocation>
        <location evidence="1">Membrane</location>
        <topology evidence="1">Multi-pass membrane protein</topology>
    </subcellularLocation>
</comment>
<evidence type="ECO:0000256" key="6">
    <source>
        <dbReference type="ARBA" id="ARBA00022989"/>
    </source>
</evidence>
<evidence type="ECO:0000256" key="1">
    <source>
        <dbReference type="ARBA" id="ARBA00004141"/>
    </source>
</evidence>
<organism evidence="10 11">
    <name type="scientific">Gonium pectorale</name>
    <name type="common">Green alga</name>
    <dbReference type="NCBI Taxonomy" id="33097"/>
    <lineage>
        <taxon>Eukaryota</taxon>
        <taxon>Viridiplantae</taxon>
        <taxon>Chlorophyta</taxon>
        <taxon>core chlorophytes</taxon>
        <taxon>Chlorophyceae</taxon>
        <taxon>CS clade</taxon>
        <taxon>Chlamydomonadales</taxon>
        <taxon>Volvocaceae</taxon>
        <taxon>Gonium</taxon>
    </lineage>
</organism>
<evidence type="ECO:0000256" key="5">
    <source>
        <dbReference type="ARBA" id="ARBA00022801"/>
    </source>
</evidence>
<dbReference type="OrthoDB" id="10257275at2759"/>
<feature type="transmembrane region" description="Helical" evidence="8">
    <location>
        <begin position="94"/>
        <end position="117"/>
    </location>
</feature>
<evidence type="ECO:0000256" key="7">
    <source>
        <dbReference type="ARBA" id="ARBA00023136"/>
    </source>
</evidence>
<reference evidence="11" key="1">
    <citation type="journal article" date="2016" name="Nat. Commun.">
        <title>The Gonium pectorale genome demonstrates co-option of cell cycle regulation during the evolution of multicellularity.</title>
        <authorList>
            <person name="Hanschen E.R."/>
            <person name="Marriage T.N."/>
            <person name="Ferris P.J."/>
            <person name="Hamaji T."/>
            <person name="Toyoda A."/>
            <person name="Fujiyama A."/>
            <person name="Neme R."/>
            <person name="Noguchi H."/>
            <person name="Minakuchi Y."/>
            <person name="Suzuki M."/>
            <person name="Kawai-Toyooka H."/>
            <person name="Smith D.R."/>
            <person name="Sparks H."/>
            <person name="Anderson J."/>
            <person name="Bakaric R."/>
            <person name="Luria V."/>
            <person name="Karger A."/>
            <person name="Kirschner M.W."/>
            <person name="Durand P.M."/>
            <person name="Michod R.E."/>
            <person name="Nozaki H."/>
            <person name="Olson B.J."/>
        </authorList>
    </citation>
    <scope>NUCLEOTIDE SEQUENCE [LARGE SCALE GENOMIC DNA]</scope>
    <source>
        <strain evidence="11">NIES-2863</strain>
    </source>
</reference>
<dbReference type="EMBL" id="LSYV01000290">
    <property type="protein sequence ID" value="KXZ41763.1"/>
    <property type="molecule type" value="Genomic_DNA"/>
</dbReference>
<proteinExistence type="inferred from homology"/>
<feature type="transmembrane region" description="Helical" evidence="8">
    <location>
        <begin position="20"/>
        <end position="40"/>
    </location>
</feature>
<keyword evidence="7 8" id="KW-0472">Membrane</keyword>
<dbReference type="InterPro" id="IPR035952">
    <property type="entry name" value="Rhomboid-like_sf"/>
</dbReference>
<evidence type="ECO:0000256" key="4">
    <source>
        <dbReference type="ARBA" id="ARBA00022692"/>
    </source>
</evidence>
<gene>
    <name evidence="10" type="ORF">GPECTOR_291g781</name>
</gene>
<dbReference type="PANTHER" id="PTHR43066:SF1">
    <property type="entry name" value="RHOMBOID PROTEIN 2"/>
    <property type="match status" value="1"/>
</dbReference>
<dbReference type="Proteomes" id="UP000075714">
    <property type="component" value="Unassembled WGS sequence"/>
</dbReference>
<keyword evidence="11" id="KW-1185">Reference proteome</keyword>
<evidence type="ECO:0000259" key="9">
    <source>
        <dbReference type="Pfam" id="PF01694"/>
    </source>
</evidence>
<feature type="transmembrane region" description="Helical" evidence="8">
    <location>
        <begin position="129"/>
        <end position="148"/>
    </location>
</feature>
<feature type="domain" description="Peptidase S54 rhomboid" evidence="9">
    <location>
        <begin position="50"/>
        <end position="200"/>
    </location>
</feature>
<comment type="caution">
    <text evidence="10">The sequence shown here is derived from an EMBL/GenBank/DDBJ whole genome shotgun (WGS) entry which is preliminary data.</text>
</comment>
<evidence type="ECO:0000256" key="2">
    <source>
        <dbReference type="ARBA" id="ARBA00009045"/>
    </source>
</evidence>
<feature type="transmembrane region" description="Helical" evidence="8">
    <location>
        <begin position="210"/>
        <end position="227"/>
    </location>
</feature>
<keyword evidence="4 8" id="KW-0812">Transmembrane</keyword>
<dbReference type="GO" id="GO:0016020">
    <property type="term" value="C:membrane"/>
    <property type="evidence" value="ECO:0007669"/>
    <property type="project" value="UniProtKB-SubCell"/>
</dbReference>
<sequence length="229" mass="24024">MGVPLHMQVARHPATSAVTALLVGVWLRLLSGGVAPAAVGMSYQRCVAERQWWRAVAAQVAHLDLLHIVLNVSSLWGLADGAEPAGRAGASADYLRTSCLLLLASAAICLALTRGALSFPALERLRHTTMVGYSCVLFGWMALLAARAPAGHRGGFNLLGLATVPMAAAPFLLLAITQLIIPNASFLGHLSGILAGLLMASGALDWLTPYWTACLAFWAAVAQYAAFTP</sequence>
<keyword evidence="6 8" id="KW-1133">Transmembrane helix</keyword>
<evidence type="ECO:0000256" key="3">
    <source>
        <dbReference type="ARBA" id="ARBA00022670"/>
    </source>
</evidence>
<dbReference type="PANTHER" id="PTHR43066">
    <property type="entry name" value="RHOMBOID-RELATED PROTEIN"/>
    <property type="match status" value="1"/>
</dbReference>
<name>A0A150FVX0_GONPE</name>
<dbReference type="Pfam" id="PF01694">
    <property type="entry name" value="Rhomboid"/>
    <property type="match status" value="1"/>
</dbReference>
<accession>A0A150FVX0</accession>
<keyword evidence="5" id="KW-0378">Hydrolase</keyword>
<protein>
    <recommendedName>
        <fullName evidence="9">Peptidase S54 rhomboid domain-containing protein</fullName>
    </recommendedName>
</protein>
<comment type="similarity">
    <text evidence="2">Belongs to the peptidase S54 family.</text>
</comment>
<dbReference type="InterPro" id="IPR022764">
    <property type="entry name" value="Peptidase_S54_rhomboid_dom"/>
</dbReference>
<dbReference type="GO" id="GO:0006508">
    <property type="term" value="P:proteolysis"/>
    <property type="evidence" value="ECO:0007669"/>
    <property type="project" value="UniProtKB-KW"/>
</dbReference>
<feature type="transmembrane region" description="Helical" evidence="8">
    <location>
        <begin position="154"/>
        <end position="174"/>
    </location>
</feature>
<evidence type="ECO:0000256" key="8">
    <source>
        <dbReference type="SAM" id="Phobius"/>
    </source>
</evidence>
<dbReference type="Gene3D" id="1.20.1540.10">
    <property type="entry name" value="Rhomboid-like"/>
    <property type="match status" value="1"/>
</dbReference>